<organism evidence="6 7">
    <name type="scientific">Streptomyces brasiliscabiei</name>
    <dbReference type="NCBI Taxonomy" id="2736302"/>
    <lineage>
        <taxon>Bacteria</taxon>
        <taxon>Bacillati</taxon>
        <taxon>Actinomycetota</taxon>
        <taxon>Actinomycetes</taxon>
        <taxon>Kitasatosporales</taxon>
        <taxon>Streptomycetaceae</taxon>
        <taxon>Streptomyces</taxon>
    </lineage>
</organism>
<keyword evidence="7" id="KW-1185">Reference proteome</keyword>
<evidence type="ECO:0000313" key="7">
    <source>
        <dbReference type="Proteomes" id="UP001365781"/>
    </source>
</evidence>
<dbReference type="Gene3D" id="1.10.3210.30">
    <property type="match status" value="1"/>
</dbReference>
<keyword evidence="1" id="KW-0479">Metal-binding</keyword>
<evidence type="ECO:0000313" key="6">
    <source>
        <dbReference type="EMBL" id="MEI5607904.1"/>
    </source>
</evidence>
<dbReference type="InterPro" id="IPR038257">
    <property type="entry name" value="CRISPR-assoc_Cas3_HD_sf"/>
</dbReference>
<evidence type="ECO:0000256" key="2">
    <source>
        <dbReference type="ARBA" id="ARBA00022801"/>
    </source>
</evidence>
<accession>A0ABU8G3Z1</accession>
<keyword evidence="2" id="KW-0378">Hydrolase</keyword>
<feature type="compositionally biased region" description="Basic and acidic residues" evidence="4">
    <location>
        <begin position="58"/>
        <end position="70"/>
    </location>
</feature>
<evidence type="ECO:0000256" key="3">
    <source>
        <dbReference type="ARBA" id="ARBA00023118"/>
    </source>
</evidence>
<evidence type="ECO:0000256" key="4">
    <source>
        <dbReference type="SAM" id="MobiDB-lite"/>
    </source>
</evidence>
<evidence type="ECO:0000259" key="5">
    <source>
        <dbReference type="Pfam" id="PF18019"/>
    </source>
</evidence>
<keyword evidence="3" id="KW-0051">Antiviral defense</keyword>
<dbReference type="Proteomes" id="UP001365781">
    <property type="component" value="Unassembled WGS sequence"/>
</dbReference>
<feature type="region of interest" description="Disordered" evidence="4">
    <location>
        <begin position="58"/>
        <end position="98"/>
    </location>
</feature>
<proteinExistence type="predicted"/>
<feature type="domain" description="HD Cas3-type" evidence="5">
    <location>
        <begin position="4"/>
        <end position="80"/>
    </location>
</feature>
<evidence type="ECO:0000256" key="1">
    <source>
        <dbReference type="ARBA" id="ARBA00022723"/>
    </source>
</evidence>
<dbReference type="EMBL" id="JBBAYM010000001">
    <property type="protein sequence ID" value="MEI5607904.1"/>
    <property type="molecule type" value="Genomic_DNA"/>
</dbReference>
<name>A0ABU8G3Z1_9ACTN</name>
<dbReference type="Pfam" id="PF18019">
    <property type="entry name" value="Cas3_HD"/>
    <property type="match status" value="1"/>
</dbReference>
<reference evidence="6 7" key="1">
    <citation type="submission" date="2024-03" db="EMBL/GenBank/DDBJ databases">
        <title>First Report of Pectobacterium brasiliscabiei causing potato scab in china.</title>
        <authorList>
            <person name="Handique U."/>
        </authorList>
    </citation>
    <scope>NUCLEOTIDE SEQUENCE [LARGE SCALE GENOMIC DNA]</scope>
    <source>
        <strain evidence="6 7">ZRIMU1503</strain>
    </source>
</reference>
<sequence length="143" mass="15312">MRANVRALISGVLPGGEGDGRRLAVWLAGVHDIGKVTPAFECQVDQLADVMRRQGLEMRTRRQLGPDRRPAPHRQAISTAGHRSPLRETTGGGMQPAVTYSSVLAGDAGSGRALAASTAERRECHGLRHLSKASSLLWSSVPR</sequence>
<gene>
    <name evidence="6" type="ORF">WB403_01895</name>
</gene>
<protein>
    <submittedName>
        <fullName evidence="6">HD domain-containing protein</fullName>
    </submittedName>
</protein>
<comment type="caution">
    <text evidence="6">The sequence shown here is derived from an EMBL/GenBank/DDBJ whole genome shotgun (WGS) entry which is preliminary data.</text>
</comment>
<dbReference type="InterPro" id="IPR006483">
    <property type="entry name" value="CRISPR-assoc_Cas3_HD"/>
</dbReference>